<reference evidence="2 3" key="1">
    <citation type="journal article" date="2020" name="Nature">
        <title>Six reference-quality genomes reveal evolution of bat adaptations.</title>
        <authorList>
            <person name="Jebb D."/>
            <person name="Huang Z."/>
            <person name="Pippel M."/>
            <person name="Hughes G.M."/>
            <person name="Lavrichenko K."/>
            <person name="Devanna P."/>
            <person name="Winkler S."/>
            <person name="Jermiin L.S."/>
            <person name="Skirmuntt E.C."/>
            <person name="Katzourakis A."/>
            <person name="Burkitt-Gray L."/>
            <person name="Ray D.A."/>
            <person name="Sullivan K.A.M."/>
            <person name="Roscito J.G."/>
            <person name="Kirilenko B.M."/>
            <person name="Davalos L.M."/>
            <person name="Corthals A.P."/>
            <person name="Power M.L."/>
            <person name="Jones G."/>
            <person name="Ransome R.D."/>
            <person name="Dechmann D.K.N."/>
            <person name="Locatelli A.G."/>
            <person name="Puechmaille S.J."/>
            <person name="Fedrigo O."/>
            <person name="Jarvis E.D."/>
            <person name="Hiller M."/>
            <person name="Vernes S.C."/>
            <person name="Myers E.W."/>
            <person name="Teeling E.C."/>
        </authorList>
    </citation>
    <scope>NUCLEOTIDE SEQUENCE [LARGE SCALE GENOMIC DNA]</scope>
    <source>
        <strain evidence="2">Bat1K_MPI-CBG_1</strain>
    </source>
</reference>
<protein>
    <submittedName>
        <fullName evidence="2">Uncharacterized protein</fullName>
    </submittedName>
</protein>
<accession>A0A833YZV3</accession>
<sequence length="145" mass="16189">MELTRFLRSLLAKKIRFPWLLEVEVAPRHMPHIITSSVFSRIVGWFFFFSHSWGWTGSCPHILFHLVLSGPFQGGHLGHSRHLGTAFLAPSLWDRSACVWRGSSLPPSITRVFQLGLPNPGSRGEPRDSGRTQSARGVLMVAATS</sequence>
<evidence type="ECO:0000313" key="2">
    <source>
        <dbReference type="EMBL" id="KAF6081976.1"/>
    </source>
</evidence>
<feature type="region of interest" description="Disordered" evidence="1">
    <location>
        <begin position="116"/>
        <end position="135"/>
    </location>
</feature>
<organism evidence="2 3">
    <name type="scientific">Phyllostomus discolor</name>
    <name type="common">pale spear-nosed bat</name>
    <dbReference type="NCBI Taxonomy" id="89673"/>
    <lineage>
        <taxon>Eukaryota</taxon>
        <taxon>Metazoa</taxon>
        <taxon>Chordata</taxon>
        <taxon>Craniata</taxon>
        <taxon>Vertebrata</taxon>
        <taxon>Euteleostomi</taxon>
        <taxon>Mammalia</taxon>
        <taxon>Eutheria</taxon>
        <taxon>Laurasiatheria</taxon>
        <taxon>Chiroptera</taxon>
        <taxon>Yangochiroptera</taxon>
        <taxon>Phyllostomidae</taxon>
        <taxon>Phyllostominae</taxon>
        <taxon>Phyllostomus</taxon>
    </lineage>
</organism>
<name>A0A833YZV3_9CHIR</name>
<dbReference type="EMBL" id="JABVXQ010000013">
    <property type="protein sequence ID" value="KAF6081976.1"/>
    <property type="molecule type" value="Genomic_DNA"/>
</dbReference>
<evidence type="ECO:0000256" key="1">
    <source>
        <dbReference type="SAM" id="MobiDB-lite"/>
    </source>
</evidence>
<comment type="caution">
    <text evidence="2">The sequence shown here is derived from an EMBL/GenBank/DDBJ whole genome shotgun (WGS) entry which is preliminary data.</text>
</comment>
<dbReference type="AlphaFoldDB" id="A0A833YZV3"/>
<dbReference type="Proteomes" id="UP000664940">
    <property type="component" value="Unassembled WGS sequence"/>
</dbReference>
<evidence type="ECO:0000313" key="3">
    <source>
        <dbReference type="Proteomes" id="UP000664940"/>
    </source>
</evidence>
<gene>
    <name evidence="2" type="ORF">HJG60_008952</name>
</gene>
<proteinExistence type="predicted"/>